<dbReference type="GO" id="GO:0005634">
    <property type="term" value="C:nucleus"/>
    <property type="evidence" value="ECO:0007669"/>
    <property type="project" value="TreeGrafter"/>
</dbReference>
<feature type="compositionally biased region" description="Basic and acidic residues" evidence="3">
    <location>
        <begin position="343"/>
        <end position="353"/>
    </location>
</feature>
<protein>
    <submittedName>
        <fullName evidence="6">Pre-mRNA splicing factor</fullName>
    </submittedName>
</protein>
<feature type="domain" description="RRM" evidence="5">
    <location>
        <begin position="11"/>
        <end position="90"/>
    </location>
</feature>
<evidence type="ECO:0000256" key="1">
    <source>
        <dbReference type="ARBA" id="ARBA00022884"/>
    </source>
</evidence>
<evidence type="ECO:0000313" key="6">
    <source>
        <dbReference type="EMBL" id="UQC90968.1"/>
    </source>
</evidence>
<dbReference type="PANTHER" id="PTHR23003:SF51">
    <property type="entry name" value="SERINE-ARGININE PROTEIN 55"/>
    <property type="match status" value="1"/>
</dbReference>
<dbReference type="KEGG" id="clup:CLUP02_16500"/>
<dbReference type="Gene3D" id="3.30.70.330">
    <property type="match status" value="2"/>
</dbReference>
<keyword evidence="1 2" id="KW-0694">RNA-binding</keyword>
<feature type="compositionally biased region" description="Basic and acidic residues" evidence="3">
    <location>
        <begin position="385"/>
        <end position="394"/>
    </location>
</feature>
<dbReference type="RefSeq" id="XP_049152569.1">
    <property type="nucleotide sequence ID" value="XM_049295422.1"/>
</dbReference>
<feature type="chain" id="PRO_5040298854" evidence="4">
    <location>
        <begin position="30"/>
        <end position="493"/>
    </location>
</feature>
<evidence type="ECO:0000313" key="7">
    <source>
        <dbReference type="Proteomes" id="UP000830671"/>
    </source>
</evidence>
<dbReference type="SMART" id="SM00360">
    <property type="entry name" value="RRM"/>
    <property type="match status" value="2"/>
</dbReference>
<sequence>MVSSALRIIRRVLIATWLTFVATKADVEAHFATHGTGEITEIKLMNGFGFIEYKDAMDARDVVPGSLPYVLLRHGSDFMGERLTVQFARGTRHREGGSAGGFGNNERAPPRPRRTPHRMQITGLPTDTTGFLDSLLFLRLWRAWTFIVPFESGPCCAPEPCFPKSMAVSLNRRGPAKAATEPQCRTTPLLASIPLACCRLDLKDFARQSSLDVVYSETPRDGNGRGFVEFETAADLRTAVEKLDGREFKGSRVTCVADTQPDMPPRGDMRSARSRSPGGGRRPYPPPVDDYDRRGPPRGYSPRRDGYREGYRERSPRREYYDERARYRSPPRRPMDDYPPPRGRYDDPYRRDYPPPPDPYVNGRGPYDRPPRDFPPREAGYPRDGYPREYERDAGSTSTLVAPATMVNINGNKRCSQTFEACFKLRFLSKHHQQHSCGCNDSGSVEFRRGKNVECLMYIVRLHAWISTKNEMAYSLYEHNFGPWGPAFESIEQ</sequence>
<keyword evidence="4" id="KW-0732">Signal</keyword>
<dbReference type="Pfam" id="PF00076">
    <property type="entry name" value="RRM_1"/>
    <property type="match status" value="1"/>
</dbReference>
<evidence type="ECO:0000259" key="5">
    <source>
        <dbReference type="PROSITE" id="PS50102"/>
    </source>
</evidence>
<dbReference type="Proteomes" id="UP000830671">
    <property type="component" value="Chromosome 9"/>
</dbReference>
<evidence type="ECO:0000256" key="3">
    <source>
        <dbReference type="SAM" id="MobiDB-lite"/>
    </source>
</evidence>
<dbReference type="SUPFAM" id="SSF54928">
    <property type="entry name" value="RNA-binding domain, RBD"/>
    <property type="match status" value="2"/>
</dbReference>
<dbReference type="InterPro" id="IPR050374">
    <property type="entry name" value="RRT5_SRSF_SR"/>
</dbReference>
<accession>A0A9Q8WPA0</accession>
<dbReference type="GO" id="GO:0003729">
    <property type="term" value="F:mRNA binding"/>
    <property type="evidence" value="ECO:0007669"/>
    <property type="project" value="TreeGrafter"/>
</dbReference>
<dbReference type="GO" id="GO:0005737">
    <property type="term" value="C:cytoplasm"/>
    <property type="evidence" value="ECO:0007669"/>
    <property type="project" value="TreeGrafter"/>
</dbReference>
<reference evidence="6" key="1">
    <citation type="journal article" date="2021" name="Mol. Plant Microbe Interact.">
        <title>Complete Genome Sequence of the Plant-Pathogenic Fungus Colletotrichum lupini.</title>
        <authorList>
            <person name="Baroncelli R."/>
            <person name="Pensec F."/>
            <person name="Da Lio D."/>
            <person name="Boufleur T."/>
            <person name="Vicente I."/>
            <person name="Sarrocco S."/>
            <person name="Picot A."/>
            <person name="Baraldi E."/>
            <person name="Sukno S."/>
            <person name="Thon M."/>
            <person name="Le Floch G."/>
        </authorList>
    </citation>
    <scope>NUCLEOTIDE SEQUENCE</scope>
    <source>
        <strain evidence="6">IMI 504893</strain>
    </source>
</reference>
<gene>
    <name evidence="6" type="ORF">CLUP02_16500</name>
</gene>
<dbReference type="EMBL" id="CP019481">
    <property type="protein sequence ID" value="UQC90968.1"/>
    <property type="molecule type" value="Genomic_DNA"/>
</dbReference>
<feature type="signal peptide" evidence="4">
    <location>
        <begin position="1"/>
        <end position="29"/>
    </location>
</feature>
<dbReference type="InterPro" id="IPR000504">
    <property type="entry name" value="RRM_dom"/>
</dbReference>
<organism evidence="6 7">
    <name type="scientific">Colletotrichum lupini</name>
    <dbReference type="NCBI Taxonomy" id="145971"/>
    <lineage>
        <taxon>Eukaryota</taxon>
        <taxon>Fungi</taxon>
        <taxon>Dikarya</taxon>
        <taxon>Ascomycota</taxon>
        <taxon>Pezizomycotina</taxon>
        <taxon>Sordariomycetes</taxon>
        <taxon>Hypocreomycetidae</taxon>
        <taxon>Glomerellales</taxon>
        <taxon>Glomerellaceae</taxon>
        <taxon>Colletotrichum</taxon>
        <taxon>Colletotrichum acutatum species complex</taxon>
    </lineage>
</organism>
<name>A0A9Q8WPA0_9PEZI</name>
<evidence type="ECO:0000256" key="4">
    <source>
        <dbReference type="SAM" id="SignalP"/>
    </source>
</evidence>
<feature type="domain" description="RRM" evidence="5">
    <location>
        <begin position="186"/>
        <end position="261"/>
    </location>
</feature>
<dbReference type="PANTHER" id="PTHR23003">
    <property type="entry name" value="RNA RECOGNITION MOTIF RRM DOMAIN CONTAINING PROTEIN"/>
    <property type="match status" value="1"/>
</dbReference>
<proteinExistence type="predicted"/>
<evidence type="ECO:0000256" key="2">
    <source>
        <dbReference type="PROSITE-ProRule" id="PRU00176"/>
    </source>
</evidence>
<feature type="compositionally biased region" description="Basic and acidic residues" evidence="3">
    <location>
        <begin position="366"/>
        <end position="376"/>
    </location>
</feature>
<dbReference type="InterPro" id="IPR012677">
    <property type="entry name" value="Nucleotide-bd_a/b_plait_sf"/>
</dbReference>
<dbReference type="PROSITE" id="PS50102">
    <property type="entry name" value="RRM"/>
    <property type="match status" value="2"/>
</dbReference>
<dbReference type="InterPro" id="IPR035979">
    <property type="entry name" value="RBD_domain_sf"/>
</dbReference>
<feature type="region of interest" description="Disordered" evidence="3">
    <location>
        <begin position="93"/>
        <end position="123"/>
    </location>
</feature>
<feature type="compositionally biased region" description="Basic and acidic residues" evidence="3">
    <location>
        <begin position="302"/>
        <end position="326"/>
    </location>
</feature>
<dbReference type="GeneID" id="73350432"/>
<dbReference type="AlphaFoldDB" id="A0A9Q8WPA0"/>
<feature type="region of interest" description="Disordered" evidence="3">
    <location>
        <begin position="252"/>
        <end position="396"/>
    </location>
</feature>
<keyword evidence="7" id="KW-1185">Reference proteome</keyword>